<accession>A0A409X9G1</accession>
<feature type="transmembrane region" description="Helical" evidence="1">
    <location>
        <begin position="90"/>
        <end position="109"/>
    </location>
</feature>
<dbReference type="AlphaFoldDB" id="A0A409X9G1"/>
<keyword evidence="1" id="KW-1133">Transmembrane helix</keyword>
<keyword evidence="1" id="KW-0472">Membrane</keyword>
<evidence type="ECO:0000313" key="2">
    <source>
        <dbReference type="EMBL" id="PPQ87419.1"/>
    </source>
</evidence>
<reference evidence="2 3" key="1">
    <citation type="journal article" date="2018" name="Evol. Lett.">
        <title>Horizontal gene cluster transfer increased hallucinogenic mushroom diversity.</title>
        <authorList>
            <person name="Reynolds H.T."/>
            <person name="Vijayakumar V."/>
            <person name="Gluck-Thaler E."/>
            <person name="Korotkin H.B."/>
            <person name="Matheny P.B."/>
            <person name="Slot J.C."/>
        </authorList>
    </citation>
    <scope>NUCLEOTIDE SEQUENCE [LARGE SCALE GENOMIC DNA]</scope>
    <source>
        <strain evidence="2 3">2631</strain>
    </source>
</reference>
<keyword evidence="1" id="KW-0812">Transmembrane</keyword>
<comment type="caution">
    <text evidence="2">The sequence shown here is derived from an EMBL/GenBank/DDBJ whole genome shotgun (WGS) entry which is preliminary data.</text>
</comment>
<dbReference type="EMBL" id="NHYD01002283">
    <property type="protein sequence ID" value="PPQ87419.1"/>
    <property type="molecule type" value="Genomic_DNA"/>
</dbReference>
<proteinExistence type="predicted"/>
<organism evidence="2 3">
    <name type="scientific">Psilocybe cyanescens</name>
    <dbReference type="NCBI Taxonomy" id="93625"/>
    <lineage>
        <taxon>Eukaryota</taxon>
        <taxon>Fungi</taxon>
        <taxon>Dikarya</taxon>
        <taxon>Basidiomycota</taxon>
        <taxon>Agaricomycotina</taxon>
        <taxon>Agaricomycetes</taxon>
        <taxon>Agaricomycetidae</taxon>
        <taxon>Agaricales</taxon>
        <taxon>Agaricineae</taxon>
        <taxon>Strophariaceae</taxon>
        <taxon>Psilocybe</taxon>
    </lineage>
</organism>
<dbReference type="OrthoDB" id="2756618at2759"/>
<keyword evidence="3" id="KW-1185">Reference proteome</keyword>
<dbReference type="InParanoid" id="A0A409X9G1"/>
<dbReference type="Proteomes" id="UP000283269">
    <property type="component" value="Unassembled WGS sequence"/>
</dbReference>
<evidence type="ECO:0000256" key="1">
    <source>
        <dbReference type="SAM" id="Phobius"/>
    </source>
</evidence>
<gene>
    <name evidence="2" type="ORF">CVT25_008115</name>
</gene>
<evidence type="ECO:0000313" key="3">
    <source>
        <dbReference type="Proteomes" id="UP000283269"/>
    </source>
</evidence>
<name>A0A409X9G1_PSICY</name>
<feature type="transmembrane region" description="Helical" evidence="1">
    <location>
        <begin position="61"/>
        <end position="84"/>
    </location>
</feature>
<sequence>MYIDGARKRSKFRQEALWKTPMFVEYIVLTLSSFKALINCVTTDTPIDDRGYLSLSKNWSFAYNAFYIAVPVIADSFLIYRLFIVWSRNWWIIIPPICFCASLIVLIGLRIGMAHHHAGQVTPSRLQVEPRTMCCNLRLAKHLRVEISQYFNPKRCILLGICFCMIVTRADNDSDARAVQNSWPNNGTTFSNPAPLHLQPPPQPPAVKNCTIVQPPPAVQRSTLQGLLSKCPVIGRIVPGAPEAPLPADYQPEVNTVTCLVEKVSTVDRHSDSDISS</sequence>
<protein>
    <submittedName>
        <fullName evidence="2">Uncharacterized protein</fullName>
    </submittedName>
</protein>